<feature type="transmembrane region" description="Helical" evidence="6">
    <location>
        <begin position="72"/>
        <end position="89"/>
    </location>
</feature>
<proteinExistence type="inferred from homology"/>
<feature type="transmembrane region" description="Helical" evidence="6">
    <location>
        <begin position="34"/>
        <end position="60"/>
    </location>
</feature>
<dbReference type="InterPro" id="IPR020846">
    <property type="entry name" value="MFS_dom"/>
</dbReference>
<sequence length="443" mass="48583">MISPKSPPPLKIILDSKSDPYSKSSQWNDSERRLWTVLLFVMTSVLFSARTIVPLVAVNLSKEFGWDKTDTGLVLGSFFWGYPIAQIPGGMMSDRIGGDYVIIRAAFIWGVVTLVTPLVPYLFTTKAGTIMSMTVLRFLMGLTQGVHYPSLTSLLSQKVTADKRAYVMSCVFAASSLGTLLTGAIGSIIMDHSNWHYVFYFFGTISIVIATIIQSFSRKQRRKTFFSFQNGRAGTRKDDEEKKSLPVLKLLTKKPFWAMAISHLCVIFSYFIIINWMPTFFKEVYPESKGWVYNVLPWLAAIPASIAGGCLGDSLIAHKVPVGISRKIMHTLSMFGMAFSLLSVGLTDSYHSSLVLLVIAVMSQSLSNSSIPPNAQDIAPKHAGSVFGIVNAMGAVQGFVGTYIAGCILHSTGSWSAVFNMSACVCLFSWVVFTLFAVGTPVI</sequence>
<feature type="transmembrane region" description="Helical" evidence="6">
    <location>
        <begin position="256"/>
        <end position="276"/>
    </location>
</feature>
<dbReference type="PIRSF" id="PIRSF002808">
    <property type="entry name" value="Hexose_phosphate_transp"/>
    <property type="match status" value="1"/>
</dbReference>
<dbReference type="InterPro" id="IPR000849">
    <property type="entry name" value="Sugar_P_transporter"/>
</dbReference>
<dbReference type="InterPro" id="IPR011701">
    <property type="entry name" value="MFS"/>
</dbReference>
<keyword evidence="4 6" id="KW-1133">Transmembrane helix</keyword>
<evidence type="ECO:0000256" key="5">
    <source>
        <dbReference type="ARBA" id="ARBA00023136"/>
    </source>
</evidence>
<dbReference type="Proteomes" id="UP000007110">
    <property type="component" value="Unassembled WGS sequence"/>
</dbReference>
<evidence type="ECO:0000256" key="4">
    <source>
        <dbReference type="ARBA" id="ARBA00022989"/>
    </source>
</evidence>
<dbReference type="EnsemblMetazoa" id="XM_011671030">
    <property type="protein sequence ID" value="XP_011669332"/>
    <property type="gene ID" value="LOC575379"/>
</dbReference>
<feature type="transmembrane region" description="Helical" evidence="6">
    <location>
        <begin position="383"/>
        <end position="405"/>
    </location>
</feature>
<dbReference type="InterPro" id="IPR050382">
    <property type="entry name" value="MFS_Na/Anion_cotransporter"/>
</dbReference>
<feature type="transmembrane region" description="Helical" evidence="6">
    <location>
        <begin position="296"/>
        <end position="316"/>
    </location>
</feature>
<evidence type="ECO:0000313" key="9">
    <source>
        <dbReference type="Proteomes" id="UP000007110"/>
    </source>
</evidence>
<dbReference type="GO" id="GO:0016020">
    <property type="term" value="C:membrane"/>
    <property type="evidence" value="ECO:0007669"/>
    <property type="project" value="UniProtKB-SubCell"/>
</dbReference>
<dbReference type="PROSITE" id="PS00217">
    <property type="entry name" value="SUGAR_TRANSPORT_2"/>
    <property type="match status" value="1"/>
</dbReference>
<keyword evidence="5 6" id="KW-0472">Membrane</keyword>
<dbReference type="Gene3D" id="1.20.1250.20">
    <property type="entry name" value="MFS general substrate transporter like domains"/>
    <property type="match status" value="2"/>
</dbReference>
<dbReference type="InterPro" id="IPR036259">
    <property type="entry name" value="MFS_trans_sf"/>
</dbReference>
<evidence type="ECO:0000259" key="7">
    <source>
        <dbReference type="PROSITE" id="PS50850"/>
    </source>
</evidence>
<dbReference type="InterPro" id="IPR044777">
    <property type="entry name" value="SLC17A9-like"/>
</dbReference>
<dbReference type="KEGG" id="spu:575379"/>
<dbReference type="PROSITE" id="PS50850">
    <property type="entry name" value="MFS"/>
    <property type="match status" value="1"/>
</dbReference>
<evidence type="ECO:0000313" key="8">
    <source>
        <dbReference type="EnsemblMetazoa" id="XP_011669332"/>
    </source>
</evidence>
<reference evidence="8" key="2">
    <citation type="submission" date="2021-01" db="UniProtKB">
        <authorList>
            <consortium name="EnsemblMetazoa"/>
        </authorList>
    </citation>
    <scope>IDENTIFICATION</scope>
</reference>
<feature type="domain" description="Major facilitator superfamily (MFS) profile" evidence="7">
    <location>
        <begin position="34"/>
        <end position="441"/>
    </location>
</feature>
<dbReference type="FunFam" id="1.20.1250.20:FF:000059">
    <property type="entry name" value="Solute carrier family 17 member 9"/>
    <property type="match status" value="1"/>
</dbReference>
<dbReference type="RefSeq" id="XP_011669332.1">
    <property type="nucleotide sequence ID" value="XM_011671030.2"/>
</dbReference>
<feature type="transmembrane region" description="Helical" evidence="6">
    <location>
        <begin position="417"/>
        <end position="438"/>
    </location>
</feature>
<feature type="transmembrane region" description="Helical" evidence="6">
    <location>
        <begin position="165"/>
        <end position="189"/>
    </location>
</feature>
<dbReference type="GO" id="GO:0015291">
    <property type="term" value="F:secondary active transmembrane transporter activity"/>
    <property type="evidence" value="ECO:0007669"/>
    <property type="project" value="UniProtKB-ARBA"/>
</dbReference>
<comment type="similarity">
    <text evidence="2">Belongs to the major facilitator superfamily. Organophosphate:Pi antiporter (OPA) (TC 2.A.1.4) family.</text>
</comment>
<dbReference type="SUPFAM" id="SSF103473">
    <property type="entry name" value="MFS general substrate transporter"/>
    <property type="match status" value="1"/>
</dbReference>
<dbReference type="GO" id="GO:0015867">
    <property type="term" value="P:ATP transport"/>
    <property type="evidence" value="ECO:0000318"/>
    <property type="project" value="GO_Central"/>
</dbReference>
<dbReference type="InterPro" id="IPR005829">
    <property type="entry name" value="Sugar_transporter_CS"/>
</dbReference>
<dbReference type="Pfam" id="PF07690">
    <property type="entry name" value="MFS_1"/>
    <property type="match status" value="1"/>
</dbReference>
<dbReference type="AlphaFoldDB" id="A0A7M7HEZ5"/>
<dbReference type="FunCoup" id="A0A7M7HEZ5">
    <property type="interactions" value="271"/>
</dbReference>
<feature type="transmembrane region" description="Helical" evidence="6">
    <location>
        <begin position="195"/>
        <end position="213"/>
    </location>
</feature>
<evidence type="ECO:0000256" key="6">
    <source>
        <dbReference type="SAM" id="Phobius"/>
    </source>
</evidence>
<dbReference type="CTD" id="63910"/>
<evidence type="ECO:0000256" key="3">
    <source>
        <dbReference type="ARBA" id="ARBA00022692"/>
    </source>
</evidence>
<dbReference type="InParanoid" id="A0A7M7HEZ5"/>
<keyword evidence="9" id="KW-1185">Reference proteome</keyword>
<dbReference type="CDD" id="cd17380">
    <property type="entry name" value="MFS_SLC17A9_like"/>
    <property type="match status" value="1"/>
</dbReference>
<reference evidence="9" key="1">
    <citation type="submission" date="2015-02" db="EMBL/GenBank/DDBJ databases">
        <title>Genome sequencing for Strongylocentrotus purpuratus.</title>
        <authorList>
            <person name="Murali S."/>
            <person name="Liu Y."/>
            <person name="Vee V."/>
            <person name="English A."/>
            <person name="Wang M."/>
            <person name="Skinner E."/>
            <person name="Han Y."/>
            <person name="Muzny D.M."/>
            <person name="Worley K.C."/>
            <person name="Gibbs R.A."/>
        </authorList>
    </citation>
    <scope>NUCLEOTIDE SEQUENCE</scope>
</reference>
<protein>
    <recommendedName>
        <fullName evidence="7">Major facilitator superfamily (MFS) profile domain-containing protein</fullName>
    </recommendedName>
</protein>
<comment type="subcellular location">
    <subcellularLocation>
        <location evidence="1">Membrane</location>
        <topology evidence="1">Multi-pass membrane protein</topology>
    </subcellularLocation>
</comment>
<dbReference type="PANTHER" id="PTHR11662">
    <property type="entry name" value="SOLUTE CARRIER FAMILY 17"/>
    <property type="match status" value="1"/>
</dbReference>
<keyword evidence="3 6" id="KW-0812">Transmembrane</keyword>
<evidence type="ECO:0000256" key="1">
    <source>
        <dbReference type="ARBA" id="ARBA00004141"/>
    </source>
</evidence>
<dbReference type="PANTHER" id="PTHR11662:SF279">
    <property type="entry name" value="VOLTAGE-GATED PURINE NUCLEOTIDE UNIPORTER SLC17A9"/>
    <property type="match status" value="1"/>
</dbReference>
<name>A0A7M7HEZ5_STRPU</name>
<organism evidence="8 9">
    <name type="scientific">Strongylocentrotus purpuratus</name>
    <name type="common">Purple sea urchin</name>
    <dbReference type="NCBI Taxonomy" id="7668"/>
    <lineage>
        <taxon>Eukaryota</taxon>
        <taxon>Metazoa</taxon>
        <taxon>Echinodermata</taxon>
        <taxon>Eleutherozoa</taxon>
        <taxon>Echinozoa</taxon>
        <taxon>Echinoidea</taxon>
        <taxon>Euechinoidea</taxon>
        <taxon>Echinacea</taxon>
        <taxon>Camarodonta</taxon>
        <taxon>Echinidea</taxon>
        <taxon>Strongylocentrotidae</taxon>
        <taxon>Strongylocentrotus</taxon>
    </lineage>
</organism>
<evidence type="ECO:0000256" key="2">
    <source>
        <dbReference type="ARBA" id="ARBA00009598"/>
    </source>
</evidence>
<dbReference type="OrthoDB" id="2985014at2759"/>
<dbReference type="GeneID" id="575379"/>
<feature type="transmembrane region" description="Helical" evidence="6">
    <location>
        <begin position="101"/>
        <end position="123"/>
    </location>
</feature>
<accession>A0A7M7HEZ5</accession>